<evidence type="ECO:0000259" key="2">
    <source>
        <dbReference type="Pfam" id="PF13386"/>
    </source>
</evidence>
<feature type="transmembrane region" description="Helical" evidence="1">
    <location>
        <begin position="129"/>
        <end position="153"/>
    </location>
</feature>
<reference evidence="3" key="1">
    <citation type="journal article" date="2020" name="mSystems">
        <title>Genome- and Community-Level Interaction Insights into Carbon Utilization and Element Cycling Functions of Hydrothermarchaeota in Hydrothermal Sediment.</title>
        <authorList>
            <person name="Zhou Z."/>
            <person name="Liu Y."/>
            <person name="Xu W."/>
            <person name="Pan J."/>
            <person name="Luo Z.H."/>
            <person name="Li M."/>
        </authorList>
    </citation>
    <scope>NUCLEOTIDE SEQUENCE [LARGE SCALE GENOMIC DNA]</scope>
    <source>
        <strain evidence="3">HyVt-535</strain>
    </source>
</reference>
<dbReference type="AlphaFoldDB" id="A0A7C5IZP0"/>
<keyword evidence="1" id="KW-1133">Transmembrane helix</keyword>
<evidence type="ECO:0000313" key="3">
    <source>
        <dbReference type="EMBL" id="HHH13456.1"/>
    </source>
</evidence>
<feature type="transmembrane region" description="Helical" evidence="1">
    <location>
        <begin position="76"/>
        <end position="96"/>
    </location>
</feature>
<evidence type="ECO:0000256" key="1">
    <source>
        <dbReference type="SAM" id="Phobius"/>
    </source>
</evidence>
<dbReference type="PANTHER" id="PTHR42208:SF1">
    <property type="entry name" value="HEAVY METAL TRANSPORTER"/>
    <property type="match status" value="1"/>
</dbReference>
<dbReference type="InterPro" id="IPR039447">
    <property type="entry name" value="UreH-like_TM_dom"/>
</dbReference>
<dbReference type="EMBL" id="DROM01000270">
    <property type="protein sequence ID" value="HHH13456.1"/>
    <property type="molecule type" value="Genomic_DNA"/>
</dbReference>
<feature type="transmembrane region" description="Helical" evidence="1">
    <location>
        <begin position="194"/>
        <end position="214"/>
    </location>
</feature>
<accession>A0A7C5IZP0</accession>
<organism evidence="3">
    <name type="scientific">Thiolapillus brandeum</name>
    <dbReference type="NCBI Taxonomy" id="1076588"/>
    <lineage>
        <taxon>Bacteria</taxon>
        <taxon>Pseudomonadati</taxon>
        <taxon>Pseudomonadota</taxon>
        <taxon>Gammaproteobacteria</taxon>
        <taxon>Chromatiales</taxon>
        <taxon>Sedimenticolaceae</taxon>
        <taxon>Thiolapillus</taxon>
    </lineage>
</organism>
<feature type="transmembrane region" description="Helical" evidence="1">
    <location>
        <begin position="6"/>
        <end position="26"/>
    </location>
</feature>
<name>A0A7C5IZP0_9GAMM</name>
<comment type="caution">
    <text evidence="3">The sequence shown here is derived from an EMBL/GenBank/DDBJ whole genome shotgun (WGS) entry which is preliminary data.</text>
</comment>
<feature type="domain" description="Urease accessory protein UreH-like transmembrane" evidence="2">
    <location>
        <begin position="1"/>
        <end position="205"/>
    </location>
</feature>
<feature type="transmembrane region" description="Helical" evidence="1">
    <location>
        <begin position="159"/>
        <end position="182"/>
    </location>
</feature>
<keyword evidence="1" id="KW-0472">Membrane</keyword>
<keyword evidence="1" id="KW-0812">Transmembrane</keyword>
<feature type="transmembrane region" description="Helical" evidence="1">
    <location>
        <begin position="47"/>
        <end position="70"/>
    </location>
</feature>
<gene>
    <name evidence="3" type="ORF">ENJ98_04405</name>
</gene>
<protein>
    <submittedName>
        <fullName evidence="3">Sulfite exporter TauE/SafE family protein</fullName>
    </submittedName>
</protein>
<dbReference type="Proteomes" id="UP000886100">
    <property type="component" value="Unassembled WGS sequence"/>
</dbReference>
<dbReference type="PANTHER" id="PTHR42208">
    <property type="entry name" value="HEAVY METAL TRANSPORTER-RELATED"/>
    <property type="match status" value="1"/>
</dbReference>
<sequence>MGLFGALHCIGMCGSIMGVLTFSLPPRIREKPATLFSYLLWYSAGRLLSYAVAGGLAGAFGAGVLVAISPQYGHRLLLLAATLIMLAAGFHLAGWFPGLARIEKAGAPIWKKLEPLGRKLLPVDRPWQALLYGMVWGWLPCGLVYSALFIALAQGNFPGGMLFMLLFGLGTLPAILLTGVFAERFLRIARNPRMRMYAGLLLITLALFTLILNWNYPNLT</sequence>
<proteinExistence type="predicted"/>
<dbReference type="Pfam" id="PF13386">
    <property type="entry name" value="DsbD_2"/>
    <property type="match status" value="1"/>
</dbReference>